<dbReference type="InterPro" id="IPR016071">
    <property type="entry name" value="Staphylococal_nuclease_OB-fold"/>
</dbReference>
<dbReference type="Pfam" id="PF00565">
    <property type="entry name" value="SNase"/>
    <property type="match status" value="1"/>
</dbReference>
<dbReference type="PROSITE" id="PS50830">
    <property type="entry name" value="TNASE_3"/>
    <property type="match status" value="1"/>
</dbReference>
<protein>
    <submittedName>
        <fullName evidence="3">Endonuclease domain protein</fullName>
    </submittedName>
</protein>
<evidence type="ECO:0000313" key="4">
    <source>
        <dbReference type="Proteomes" id="UP000066737"/>
    </source>
</evidence>
<keyword evidence="3" id="KW-0255">Endonuclease</keyword>
<dbReference type="SUPFAM" id="SSF50199">
    <property type="entry name" value="Staphylococcal nuclease"/>
    <property type="match status" value="1"/>
</dbReference>
<dbReference type="STRING" id="1407499.HHUB_3045"/>
<evidence type="ECO:0000313" key="3">
    <source>
        <dbReference type="EMBL" id="CQH59722.1"/>
    </source>
</evidence>
<keyword evidence="4" id="KW-1185">Reference proteome</keyword>
<proteinExistence type="predicted"/>
<feature type="region of interest" description="Disordered" evidence="1">
    <location>
        <begin position="162"/>
        <end position="182"/>
    </location>
</feature>
<dbReference type="InterPro" id="IPR035437">
    <property type="entry name" value="SNase_OB-fold_sf"/>
</dbReference>
<keyword evidence="3" id="KW-0378">Hydrolase</keyword>
<dbReference type="EMBL" id="LN831302">
    <property type="protein sequence ID" value="CQH59722.1"/>
    <property type="molecule type" value="Genomic_DNA"/>
</dbReference>
<dbReference type="GO" id="GO:0004519">
    <property type="term" value="F:endonuclease activity"/>
    <property type="evidence" value="ECO:0007669"/>
    <property type="project" value="UniProtKB-KW"/>
</dbReference>
<reference evidence="4" key="1">
    <citation type="journal article" date="2016" name="Environ. Microbiol.">
        <title>The complete genome of a viable archaeum isolated from 123-million-year-old rock salt.</title>
        <authorList>
            <person name="Jaakkola S.T."/>
            <person name="Pfeiffer F."/>
            <person name="Ravantti J.J."/>
            <person name="Guo Q."/>
            <person name="Liu Y."/>
            <person name="Chen X."/>
            <person name="Ma H."/>
            <person name="Yang C."/>
            <person name="Oksanen H.M."/>
            <person name="Bamford D.H."/>
        </authorList>
    </citation>
    <scope>NUCLEOTIDE SEQUENCE</scope>
    <source>
        <strain evidence="4">JI20-1</strain>
    </source>
</reference>
<accession>A0A0U5H3C0</accession>
<dbReference type="GeneID" id="26659668"/>
<dbReference type="Gene3D" id="2.40.50.90">
    <property type="match status" value="1"/>
</dbReference>
<evidence type="ECO:0000256" key="1">
    <source>
        <dbReference type="SAM" id="MobiDB-lite"/>
    </source>
</evidence>
<feature type="domain" description="TNase-like" evidence="2">
    <location>
        <begin position="429"/>
        <end position="573"/>
    </location>
</feature>
<name>A0A0U5H3C0_9EURY</name>
<dbReference type="RefSeq" id="WP_082687225.1">
    <property type="nucleotide sequence ID" value="NZ_CEML01000001.1"/>
</dbReference>
<keyword evidence="3" id="KW-0540">Nuclease</keyword>
<organism evidence="3 4">
    <name type="scientific">Halobacterium hubeiense</name>
    <dbReference type="NCBI Taxonomy" id="1407499"/>
    <lineage>
        <taxon>Archaea</taxon>
        <taxon>Methanobacteriati</taxon>
        <taxon>Methanobacteriota</taxon>
        <taxon>Stenosarchaea group</taxon>
        <taxon>Halobacteria</taxon>
        <taxon>Halobacteriales</taxon>
        <taxon>Halobacteriaceae</taxon>
        <taxon>Halobacterium</taxon>
    </lineage>
</organism>
<dbReference type="KEGG" id="hhb:Hhub_3045"/>
<sequence>MKRRNVLFGIGATISAGAAVGTGAFSNVSSQRQLTVTVAGDAAGLLSLRPYSGPNGEYADDSGDKLALSLGDDSAGLTRGSQYEFDATLRVGNQGTQPVYVWTEVDSETFADDALYLYQSDAATQFDASNPAEVGVGGDRVLGVYVDTTGVETDSYEASITVHASDEPPEGTAPGDEPAEPSEYVDSLVFDSTASLLAEDGFLDESSVVVTAMDTATSTDADGNGDATAYPDGEDLPLVAADGPVVAFGFPFAQNDVSFGQYGNEEVLLNVLDEYAGSGTVLWDESHGQFYDLASHSSFAGYAEENGYEVTAASSLPGNLADASAVVVTTPADAFTENELSVLSMFASDGGLVVLMDQSDFSDYDQTANLNEVADALDTSIRFNDNQVVDAQNNAGSDFVPVTSSFNTDDYGSLLAAREDLGPELDASEEYEVDVVNVTDGDTVEVQFDDGTQKTVRTVGHDTPETSAENERPQEWEGIDDPETLLKWGDEATSYAEDALDGKTVTLSFDEGEGLRGNYGRLLGLLEVDGSLYNEQVVADGYARVYDSGLGRHDEFWSAEADARAAGRGLWADSDVEATPVVGDDPVSELFVPYATSVTATGGLADERVPVASEGGEPLVAVDEDANVAMLGGPLPDESFESAEGGPGVGDYGNYVFLTNLVDAVAASDRSGDVLVDGGHGQFGADYALAAEDAAYYQRYLEGHSIGLEGTNDYGDEYGPDLADARALVVTAPSEPFTDDEIAAVASFAESGGAVVLASASGDAAADARGHLDDLAAELGTDLRTGTVVTDASNNVGSADNPATTNFDESAFLFEAYGSGDGGDSGTVASVVDTYSY</sequence>
<gene>
    <name evidence="3" type="ORF">HHUB_3045</name>
</gene>
<evidence type="ECO:0000259" key="2">
    <source>
        <dbReference type="PROSITE" id="PS50830"/>
    </source>
</evidence>
<dbReference type="AlphaFoldDB" id="A0A0U5H3C0"/>
<dbReference type="Proteomes" id="UP000066737">
    <property type="component" value="Chromosome I"/>
</dbReference>
<dbReference type="SMART" id="SM00318">
    <property type="entry name" value="SNc"/>
    <property type="match status" value="1"/>
</dbReference>